<name>A0A224XNQ1_9HEMI</name>
<dbReference type="AlphaFoldDB" id="A0A224XNQ1"/>
<feature type="chain" id="PRO_5012126669" evidence="1">
    <location>
        <begin position="23"/>
        <end position="136"/>
    </location>
</feature>
<dbReference type="EMBL" id="GFTR01002309">
    <property type="protein sequence ID" value="JAW14117.1"/>
    <property type="molecule type" value="Transcribed_RNA"/>
</dbReference>
<evidence type="ECO:0000313" key="2">
    <source>
        <dbReference type="EMBL" id="JAW14117.1"/>
    </source>
</evidence>
<reference evidence="2" key="1">
    <citation type="journal article" date="2018" name="PLoS Negl. Trop. Dis.">
        <title>An insight into the salivary gland and fat body transcriptome of Panstrongylus lignarius (Hemiptera: Heteroptera), the main vector of Chagas disease in Peru.</title>
        <authorList>
            <person name="Nevoa J.C."/>
            <person name="Mendes M.T."/>
            <person name="da Silva M.V."/>
            <person name="Soares S.C."/>
            <person name="Oliveira C.J.F."/>
            <person name="Ribeiro J.M.C."/>
        </authorList>
    </citation>
    <scope>NUCLEOTIDE SEQUENCE</scope>
</reference>
<organism evidence="2">
    <name type="scientific">Panstrongylus lignarius</name>
    <dbReference type="NCBI Taxonomy" id="156445"/>
    <lineage>
        <taxon>Eukaryota</taxon>
        <taxon>Metazoa</taxon>
        <taxon>Ecdysozoa</taxon>
        <taxon>Arthropoda</taxon>
        <taxon>Hexapoda</taxon>
        <taxon>Insecta</taxon>
        <taxon>Pterygota</taxon>
        <taxon>Neoptera</taxon>
        <taxon>Paraneoptera</taxon>
        <taxon>Hemiptera</taxon>
        <taxon>Heteroptera</taxon>
        <taxon>Panheteroptera</taxon>
        <taxon>Cimicomorpha</taxon>
        <taxon>Reduviidae</taxon>
        <taxon>Triatominae</taxon>
        <taxon>Panstrongylus</taxon>
    </lineage>
</organism>
<accession>A0A224XNQ1</accession>
<evidence type="ECO:0000256" key="1">
    <source>
        <dbReference type="SAM" id="SignalP"/>
    </source>
</evidence>
<proteinExistence type="predicted"/>
<feature type="signal peptide" evidence="1">
    <location>
        <begin position="1"/>
        <end position="22"/>
    </location>
</feature>
<sequence length="136" mass="14881">MFPTYSLLACLVIVEPTTGTAACGVSATIFAGICPAACIALYCNGLICSKPGGGTSQYNEGLLLLPLLFFGDLDRLLFLSCLSLLLLRLSLDLDLLLFLWSLSLSRDLDLRRLSLSRSLSRSFWSSPIAVMFFKKY</sequence>
<keyword evidence="1" id="KW-0732">Signal</keyword>
<protein>
    <submittedName>
        <fullName evidence="2">Putative secreted protein</fullName>
    </submittedName>
</protein>